<dbReference type="OrthoDB" id="2185101at2"/>
<proteinExistence type="predicted"/>
<dbReference type="AlphaFoldDB" id="A0A7X3FLG5"/>
<dbReference type="InterPro" id="IPR013078">
    <property type="entry name" value="His_Pase_superF_clade-1"/>
</dbReference>
<evidence type="ECO:0000313" key="1">
    <source>
        <dbReference type="EMBL" id="MVP01830.1"/>
    </source>
</evidence>
<dbReference type="EMBL" id="RHLK01000016">
    <property type="protein sequence ID" value="MVP01830.1"/>
    <property type="molecule type" value="Genomic_DNA"/>
</dbReference>
<dbReference type="InterPro" id="IPR050275">
    <property type="entry name" value="PGM_Phosphatase"/>
</dbReference>
<sequence>MQIILYFVRHAESVYAAGAERTRGLTEQGKQDAGRVRDLLMGEQIEVIVSSPYERASATIRELSNELKIEVIVEEDLRERQFTGEGYEIKPEHFYMSKRKLYEEWDFSFPGGESSSQAQKRAVHVLNKLMDEFAGKRIVVGTHGDIMTLMVNYFDFRYDYDFWRSTTMPDIYKLEFADKKLQEVTRLWSDRII</sequence>
<dbReference type="CDD" id="cd07067">
    <property type="entry name" value="HP_PGM_like"/>
    <property type="match status" value="1"/>
</dbReference>
<name>A0A7X3FLG5_9BACL</name>
<dbReference type="RefSeq" id="WP_157338260.1">
    <property type="nucleotide sequence ID" value="NZ_RHLK01000016.1"/>
</dbReference>
<dbReference type="Proteomes" id="UP000490800">
    <property type="component" value="Unassembled WGS sequence"/>
</dbReference>
<dbReference type="SMART" id="SM00855">
    <property type="entry name" value="PGAM"/>
    <property type="match status" value="1"/>
</dbReference>
<protein>
    <submittedName>
        <fullName evidence="1">Histidine phosphatase family protein</fullName>
    </submittedName>
</protein>
<dbReference type="InterPro" id="IPR029033">
    <property type="entry name" value="His_PPase_superfam"/>
</dbReference>
<dbReference type="SUPFAM" id="SSF53254">
    <property type="entry name" value="Phosphoglycerate mutase-like"/>
    <property type="match status" value="1"/>
</dbReference>
<gene>
    <name evidence="1" type="ORF">EDM21_20335</name>
</gene>
<comment type="caution">
    <text evidence="1">The sequence shown here is derived from an EMBL/GenBank/DDBJ whole genome shotgun (WGS) entry which is preliminary data.</text>
</comment>
<evidence type="ECO:0000313" key="2">
    <source>
        <dbReference type="Proteomes" id="UP000490800"/>
    </source>
</evidence>
<dbReference type="GO" id="GO:0005737">
    <property type="term" value="C:cytoplasm"/>
    <property type="evidence" value="ECO:0007669"/>
    <property type="project" value="TreeGrafter"/>
</dbReference>
<dbReference type="PANTHER" id="PTHR48100">
    <property type="entry name" value="BROAD-SPECIFICITY PHOSPHATASE YOR283W-RELATED"/>
    <property type="match status" value="1"/>
</dbReference>
<keyword evidence="2" id="KW-1185">Reference proteome</keyword>
<accession>A0A7X3FLG5</accession>
<reference evidence="1 2" key="1">
    <citation type="journal article" date="2019" name="Microorganisms">
        <title>Paenibacillus lutrae sp. nov., A Chitinolytic Species Isolated from A River Otter in Castril Natural Park, Granada, Spain.</title>
        <authorList>
            <person name="Rodriguez M."/>
            <person name="Reina J.C."/>
            <person name="Bejar V."/>
            <person name="Llamas I."/>
        </authorList>
    </citation>
    <scope>NUCLEOTIDE SEQUENCE [LARGE SCALE GENOMIC DNA]</scope>
    <source>
        <strain evidence="1 2">N10</strain>
    </source>
</reference>
<dbReference type="PANTHER" id="PTHR48100:SF59">
    <property type="entry name" value="ADENOSYLCOBALAMIN_ALPHA-RIBAZOLE PHOSPHATASE"/>
    <property type="match status" value="1"/>
</dbReference>
<organism evidence="1 2">
    <name type="scientific">Paenibacillus lutrae</name>
    <dbReference type="NCBI Taxonomy" id="2078573"/>
    <lineage>
        <taxon>Bacteria</taxon>
        <taxon>Bacillati</taxon>
        <taxon>Bacillota</taxon>
        <taxon>Bacilli</taxon>
        <taxon>Bacillales</taxon>
        <taxon>Paenibacillaceae</taxon>
        <taxon>Paenibacillus</taxon>
    </lineage>
</organism>
<dbReference type="GO" id="GO:0016791">
    <property type="term" value="F:phosphatase activity"/>
    <property type="evidence" value="ECO:0007669"/>
    <property type="project" value="TreeGrafter"/>
</dbReference>
<dbReference type="Pfam" id="PF00300">
    <property type="entry name" value="His_Phos_1"/>
    <property type="match status" value="1"/>
</dbReference>
<dbReference type="Gene3D" id="3.40.50.1240">
    <property type="entry name" value="Phosphoglycerate mutase-like"/>
    <property type="match status" value="1"/>
</dbReference>